<proteinExistence type="predicted"/>
<reference evidence="1 2" key="1">
    <citation type="submission" date="2024-09" db="EMBL/GenBank/DDBJ databases">
        <authorList>
            <person name="Sun Q."/>
            <person name="Mori K."/>
        </authorList>
    </citation>
    <scope>NUCLEOTIDE SEQUENCE [LARGE SCALE GENOMIC DNA]</scope>
    <source>
        <strain evidence="1 2">TBRC 7907</strain>
    </source>
</reference>
<evidence type="ECO:0000313" key="1">
    <source>
        <dbReference type="EMBL" id="MFB9902882.1"/>
    </source>
</evidence>
<name>A0ABV5ZPR8_9PSEU</name>
<dbReference type="RefSeq" id="WP_377849987.1">
    <property type="nucleotide sequence ID" value="NZ_JBHLZU010000002.1"/>
</dbReference>
<dbReference type="EMBL" id="JBHLZU010000002">
    <property type="protein sequence ID" value="MFB9902882.1"/>
    <property type="molecule type" value="Genomic_DNA"/>
</dbReference>
<gene>
    <name evidence="1" type="ORF">ACFFQA_02910</name>
</gene>
<accession>A0ABV5ZPR8</accession>
<comment type="caution">
    <text evidence="1">The sequence shown here is derived from an EMBL/GenBank/DDBJ whole genome shotgun (WGS) entry which is preliminary data.</text>
</comment>
<keyword evidence="2" id="KW-1185">Reference proteome</keyword>
<evidence type="ECO:0000313" key="2">
    <source>
        <dbReference type="Proteomes" id="UP001589693"/>
    </source>
</evidence>
<evidence type="ECO:0008006" key="3">
    <source>
        <dbReference type="Google" id="ProtNLM"/>
    </source>
</evidence>
<protein>
    <recommendedName>
        <fullName evidence="3">LapA family protein</fullName>
    </recommendedName>
</protein>
<organism evidence="1 2">
    <name type="scientific">Allokutzneria oryzae</name>
    <dbReference type="NCBI Taxonomy" id="1378989"/>
    <lineage>
        <taxon>Bacteria</taxon>
        <taxon>Bacillati</taxon>
        <taxon>Actinomycetota</taxon>
        <taxon>Actinomycetes</taxon>
        <taxon>Pseudonocardiales</taxon>
        <taxon>Pseudonocardiaceae</taxon>
        <taxon>Allokutzneria</taxon>
    </lineage>
</organism>
<sequence length="67" mass="7624">MLVIVLVCLFLLALGALVGVALAESALSHRSRQQARTQRRVNAELRELRALRKQYRARHECSCDPEH</sequence>
<dbReference type="Proteomes" id="UP001589693">
    <property type="component" value="Unassembled WGS sequence"/>
</dbReference>